<dbReference type="PANTHER" id="PTHR43410">
    <property type="entry name" value="NITRIC OXIDE SYNTHASE OXYGENASE"/>
    <property type="match status" value="1"/>
</dbReference>
<dbReference type="InterPro" id="IPR013968">
    <property type="entry name" value="PKS_KR"/>
</dbReference>
<evidence type="ECO:0000313" key="12">
    <source>
        <dbReference type="EMBL" id="GAT21783.1"/>
    </source>
</evidence>
<sequence>MQDSMLSDMNHIWFVKVITPKVQGTINIVSTLCPTRSYLDSFIMCSSSAGVIANRGQAKYAATNTFLHAFACQLMTGGYPATSISLGSVFSSTQTCHTVVGIRPARDFQRQSIPLPGFIAHSLYSPRWAIAGRSQSTEQEVEATVDVVTRAIVDKLARMLTLSVQETNPQRSLGLYEIAEPKVGKNRPLEVVKNEAVAFLWQLWQEGIYTEDRYLERRAQVLEEIARSIKTTIVWDQEHKRVGKTSIWTQSAEELVMGCVWPGSIRAGVSCARGIKIWASVICDIFIQASVWPQHFSRKPLRPSMVVRLSRRVGHSSRIITASYSDLTIFSSVCVSADFCGWQWPNVLGQASAELRWCTLSVPVAFPNDFDANVSWIRNPQYELEDGSIVGDPSNVKLTQDIIDLGWAPPRPKTPWDLLPIVAVAENDAPALVEVPDDLRRLFAIQHPDYPGFNALGLRWYQFPALIRLGFDIGGLQYTATPFIEWYMDAEIGVRNLTDTFRFDALSEVVNAIGFVIDAYRAKPEYADIRELEESQTMSSCGGGAAPKPS</sequence>
<evidence type="ECO:0000313" key="13">
    <source>
        <dbReference type="Proteomes" id="UP000075230"/>
    </source>
</evidence>
<comment type="caution">
    <text evidence="12">The sequence shown here is derived from an EMBL/GenBank/DDBJ whole genome shotgun (WGS) entry which is preliminary data.</text>
</comment>
<comment type="similarity">
    <text evidence="2">Belongs to the NOS family.</text>
</comment>
<keyword evidence="8" id="KW-0560">Oxidoreductase</keyword>
<evidence type="ECO:0000256" key="6">
    <source>
        <dbReference type="ARBA" id="ARBA00022723"/>
    </source>
</evidence>
<keyword evidence="5" id="KW-0285">Flavoprotein</keyword>
<reference evidence="13" key="2">
    <citation type="submission" date="2016-02" db="EMBL/GenBank/DDBJ databases">
        <title>Genome sequencing of Aspergillus luchuensis NBRC 4314.</title>
        <authorList>
            <person name="Yamada O."/>
        </authorList>
    </citation>
    <scope>NUCLEOTIDE SEQUENCE [LARGE SCALE GENOMIC DNA]</scope>
    <source>
        <strain evidence="13">RIB 2604</strain>
    </source>
</reference>
<evidence type="ECO:0000256" key="5">
    <source>
        <dbReference type="ARBA" id="ARBA00022643"/>
    </source>
</evidence>
<dbReference type="Gene3D" id="3.40.50.720">
    <property type="entry name" value="NAD(P)-binding Rossmann-like Domain"/>
    <property type="match status" value="1"/>
</dbReference>
<dbReference type="AlphaFoldDB" id="A0A146F810"/>
<dbReference type="VEuPathDB" id="FungiDB:ASPFODRAFT_60983"/>
<keyword evidence="5" id="KW-0288">FMN</keyword>
<keyword evidence="7" id="KW-0112">Calmodulin-binding</keyword>
<dbReference type="Proteomes" id="UP000075230">
    <property type="component" value="Unassembled WGS sequence"/>
</dbReference>
<dbReference type="GO" id="GO:0046872">
    <property type="term" value="F:metal ion binding"/>
    <property type="evidence" value="ECO:0007669"/>
    <property type="project" value="UniProtKB-KW"/>
</dbReference>
<feature type="domain" description="Ketoreductase (KR)" evidence="11">
    <location>
        <begin position="1"/>
        <end position="89"/>
    </location>
</feature>
<dbReference type="EC" id="1.14.13.39" evidence="3"/>
<dbReference type="Gene3D" id="3.90.340.10">
    <property type="entry name" value="Nitric Oxide Synthase, Chain A, domain 1"/>
    <property type="match status" value="1"/>
</dbReference>
<protein>
    <recommendedName>
        <fullName evidence="3">nitric-oxide synthase (NADPH)</fullName>
        <ecNumber evidence="3">1.14.13.39</ecNumber>
    </recommendedName>
</protein>
<dbReference type="InterPro" id="IPR036119">
    <property type="entry name" value="NOS_N_sf"/>
</dbReference>
<name>A0A146F810_ASPKA</name>
<evidence type="ECO:0000256" key="3">
    <source>
        <dbReference type="ARBA" id="ARBA00012989"/>
    </source>
</evidence>
<dbReference type="VEuPathDB" id="FungiDB:ASPFODRAFT_46587"/>
<evidence type="ECO:0000256" key="9">
    <source>
        <dbReference type="ARBA" id="ARBA00023004"/>
    </source>
</evidence>
<reference evidence="12 13" key="1">
    <citation type="journal article" date="2016" name="DNA Res.">
        <title>Genome sequence of Aspergillus luchuensis NBRC 4314.</title>
        <authorList>
            <person name="Yamada O."/>
            <person name="Machida M."/>
            <person name="Hosoyama A."/>
            <person name="Goto M."/>
            <person name="Takahashi T."/>
            <person name="Futagami T."/>
            <person name="Yamagata Y."/>
            <person name="Takeuchi M."/>
            <person name="Kobayashi T."/>
            <person name="Koike H."/>
            <person name="Abe K."/>
            <person name="Asai K."/>
            <person name="Arita M."/>
            <person name="Fujita N."/>
            <person name="Fukuda K."/>
            <person name="Higa K."/>
            <person name="Horikawa H."/>
            <person name="Ishikawa T."/>
            <person name="Jinno K."/>
            <person name="Kato Y."/>
            <person name="Kirimura K."/>
            <person name="Mizutani O."/>
            <person name="Nakasone K."/>
            <person name="Sano M."/>
            <person name="Shiraishi Y."/>
            <person name="Tsukahara M."/>
            <person name="Gomi K."/>
        </authorList>
    </citation>
    <scope>NUCLEOTIDE SEQUENCE [LARGE SCALE GENOMIC DNA]</scope>
    <source>
        <strain evidence="12 13">RIB 2604</strain>
    </source>
</reference>
<proteinExistence type="inferred from homology"/>
<feature type="domain" description="Nitric oxide synthase (NOS)" evidence="10">
    <location>
        <begin position="373"/>
        <end position="516"/>
    </location>
</feature>
<gene>
    <name evidence="12" type="ORF">RIB2604_01100260</name>
</gene>
<dbReference type="GO" id="GO:0005516">
    <property type="term" value="F:calmodulin binding"/>
    <property type="evidence" value="ECO:0007669"/>
    <property type="project" value="UniProtKB-KW"/>
</dbReference>
<evidence type="ECO:0000256" key="4">
    <source>
        <dbReference type="ARBA" id="ARBA00022617"/>
    </source>
</evidence>
<dbReference type="Gene3D" id="3.90.1230.10">
    <property type="entry name" value="Nitric Oxide Synthase, Chain A, domain 3"/>
    <property type="match status" value="1"/>
</dbReference>
<keyword evidence="4" id="KW-0349">Heme</keyword>
<dbReference type="InterPro" id="IPR050607">
    <property type="entry name" value="NOS"/>
</dbReference>
<evidence type="ECO:0000256" key="8">
    <source>
        <dbReference type="ARBA" id="ARBA00023002"/>
    </source>
</evidence>
<dbReference type="InterPro" id="IPR004030">
    <property type="entry name" value="NOS_N"/>
</dbReference>
<dbReference type="EMBL" id="BCWF01000011">
    <property type="protein sequence ID" value="GAT21783.1"/>
    <property type="molecule type" value="Genomic_DNA"/>
</dbReference>
<dbReference type="Pfam" id="PF02898">
    <property type="entry name" value="NO_synthase"/>
    <property type="match status" value="1"/>
</dbReference>
<dbReference type="InterPro" id="IPR044943">
    <property type="entry name" value="NOS_dom_1"/>
</dbReference>
<dbReference type="PANTHER" id="PTHR43410:SF1">
    <property type="entry name" value="NITRIC OXIDE SYNTHASE"/>
    <property type="match status" value="1"/>
</dbReference>
<keyword evidence="6" id="KW-0479">Metal-binding</keyword>
<evidence type="ECO:0000256" key="1">
    <source>
        <dbReference type="ARBA" id="ARBA00001917"/>
    </source>
</evidence>
<evidence type="ECO:0000259" key="10">
    <source>
        <dbReference type="Pfam" id="PF02898"/>
    </source>
</evidence>
<dbReference type="Gene3D" id="3.90.440.10">
    <property type="entry name" value="Nitric Oxide Synthase,Heme Domain,Chain A domain 2"/>
    <property type="match status" value="1"/>
</dbReference>
<dbReference type="Pfam" id="PF08659">
    <property type="entry name" value="KR"/>
    <property type="match status" value="1"/>
</dbReference>
<dbReference type="InterPro" id="IPR044940">
    <property type="entry name" value="NOS_dom_2"/>
</dbReference>
<accession>A0A146F810</accession>
<organism evidence="12 13">
    <name type="scientific">Aspergillus kawachii</name>
    <name type="common">White koji mold</name>
    <name type="synonym">Aspergillus awamori var. kawachi</name>
    <dbReference type="NCBI Taxonomy" id="1069201"/>
    <lineage>
        <taxon>Eukaryota</taxon>
        <taxon>Fungi</taxon>
        <taxon>Dikarya</taxon>
        <taxon>Ascomycota</taxon>
        <taxon>Pezizomycotina</taxon>
        <taxon>Eurotiomycetes</taxon>
        <taxon>Eurotiomycetidae</taxon>
        <taxon>Eurotiales</taxon>
        <taxon>Aspergillaceae</taxon>
        <taxon>Aspergillus</taxon>
        <taxon>Aspergillus subgen. Circumdati</taxon>
    </lineage>
</organism>
<comment type="cofactor">
    <cofactor evidence="1">
        <name>FMN</name>
        <dbReference type="ChEBI" id="CHEBI:58210"/>
    </cofactor>
</comment>
<dbReference type="InterPro" id="IPR036291">
    <property type="entry name" value="NAD(P)-bd_dom_sf"/>
</dbReference>
<evidence type="ECO:0000256" key="7">
    <source>
        <dbReference type="ARBA" id="ARBA00022860"/>
    </source>
</evidence>
<evidence type="ECO:0000259" key="11">
    <source>
        <dbReference type="Pfam" id="PF08659"/>
    </source>
</evidence>
<dbReference type="GO" id="GO:0006809">
    <property type="term" value="P:nitric oxide biosynthetic process"/>
    <property type="evidence" value="ECO:0007669"/>
    <property type="project" value="InterPro"/>
</dbReference>
<dbReference type="InterPro" id="IPR044944">
    <property type="entry name" value="NOS_dom_3"/>
</dbReference>
<dbReference type="GO" id="GO:0004517">
    <property type="term" value="F:nitric-oxide synthase activity"/>
    <property type="evidence" value="ECO:0007669"/>
    <property type="project" value="UniProtKB-EC"/>
</dbReference>
<evidence type="ECO:0000256" key="2">
    <source>
        <dbReference type="ARBA" id="ARBA00006267"/>
    </source>
</evidence>
<keyword evidence="9" id="KW-0408">Iron</keyword>
<dbReference type="SUPFAM" id="SSF56512">
    <property type="entry name" value="Nitric oxide (NO) synthase oxygenase domain"/>
    <property type="match status" value="1"/>
</dbReference>
<dbReference type="SUPFAM" id="SSF51735">
    <property type="entry name" value="NAD(P)-binding Rossmann-fold domains"/>
    <property type="match status" value="1"/>
</dbReference>